<dbReference type="Gene3D" id="1.10.340.70">
    <property type="match status" value="1"/>
</dbReference>
<dbReference type="InterPro" id="IPR005312">
    <property type="entry name" value="DUF1759"/>
</dbReference>
<dbReference type="InterPro" id="IPR041588">
    <property type="entry name" value="Integrase_H2C2"/>
</dbReference>
<dbReference type="GeneID" id="115262152"/>
<dbReference type="SUPFAM" id="SSF56672">
    <property type="entry name" value="DNA/RNA polymerases"/>
    <property type="match status" value="1"/>
</dbReference>
<evidence type="ECO:0000259" key="7">
    <source>
        <dbReference type="PROSITE" id="PS50994"/>
    </source>
</evidence>
<feature type="region of interest" description="Disordered" evidence="5">
    <location>
        <begin position="65"/>
        <end position="97"/>
    </location>
</feature>
<protein>
    <submittedName>
        <fullName evidence="8">Uncharacterized protein</fullName>
    </submittedName>
</protein>
<dbReference type="SUPFAM" id="SSF53098">
    <property type="entry name" value="Ribonuclease H-like"/>
    <property type="match status" value="1"/>
</dbReference>
<accession>A0ABM1XV19</accession>
<dbReference type="Gene3D" id="2.60.120.650">
    <property type="entry name" value="Cupin"/>
    <property type="match status" value="1"/>
</dbReference>
<dbReference type="InterPro" id="IPR001584">
    <property type="entry name" value="Integrase_cat-core"/>
</dbReference>
<reference evidence="9" key="1">
    <citation type="journal article" date="2015" name="Proc. Natl. Acad. Sci. U.S.A.">
        <title>Genome sequence of the Asian Tiger mosquito, Aedes albopictus, reveals insights into its biology, genetics, and evolution.</title>
        <authorList>
            <person name="Chen X.G."/>
            <person name="Jiang X."/>
            <person name="Gu J."/>
            <person name="Xu M."/>
            <person name="Wu Y."/>
            <person name="Deng Y."/>
            <person name="Zhang C."/>
            <person name="Bonizzoni M."/>
            <person name="Dermauw W."/>
            <person name="Vontas J."/>
            <person name="Armbruster P."/>
            <person name="Huang X."/>
            <person name="Yang Y."/>
            <person name="Zhang H."/>
            <person name="He W."/>
            <person name="Peng H."/>
            <person name="Liu Y."/>
            <person name="Wu K."/>
            <person name="Chen J."/>
            <person name="Lirakis M."/>
            <person name="Topalis P."/>
            <person name="Van Leeuwen T."/>
            <person name="Hall A.B."/>
            <person name="Jiang X."/>
            <person name="Thorpe C."/>
            <person name="Mueller R.L."/>
            <person name="Sun C."/>
            <person name="Waterhouse R.M."/>
            <person name="Yan G."/>
            <person name="Tu Z.J."/>
            <person name="Fang X."/>
            <person name="James A.A."/>
        </authorList>
    </citation>
    <scope>NUCLEOTIDE SEQUENCE [LARGE SCALE GENOMIC DNA]</scope>
    <source>
        <strain evidence="9">Foshan</strain>
    </source>
</reference>
<feature type="region of interest" description="Disordered" evidence="5">
    <location>
        <begin position="188"/>
        <end position="236"/>
    </location>
</feature>
<dbReference type="SMART" id="SM00249">
    <property type="entry name" value="PHD"/>
    <property type="match status" value="1"/>
</dbReference>
<evidence type="ECO:0000256" key="2">
    <source>
        <dbReference type="ARBA" id="ARBA00022771"/>
    </source>
</evidence>
<feature type="region of interest" description="Disordered" evidence="5">
    <location>
        <begin position="1974"/>
        <end position="1998"/>
    </location>
</feature>
<feature type="region of interest" description="Disordered" evidence="5">
    <location>
        <begin position="258"/>
        <end position="320"/>
    </location>
</feature>
<dbReference type="Pfam" id="PF17921">
    <property type="entry name" value="Integrase_H2C2"/>
    <property type="match status" value="1"/>
</dbReference>
<evidence type="ECO:0000256" key="1">
    <source>
        <dbReference type="ARBA" id="ARBA00022723"/>
    </source>
</evidence>
<dbReference type="InterPro" id="IPR012337">
    <property type="entry name" value="RNaseH-like_sf"/>
</dbReference>
<dbReference type="Proteomes" id="UP000069940">
    <property type="component" value="Unassembled WGS sequence"/>
</dbReference>
<dbReference type="InterPro" id="IPR011011">
    <property type="entry name" value="Znf_FYVE_PHD"/>
</dbReference>
<dbReference type="EnsemblMetazoa" id="AALFPA23_003144.R3339">
    <property type="protein sequence ID" value="AALFPA23_003144.P3339"/>
    <property type="gene ID" value="AALFPA23_003144"/>
</dbReference>
<keyword evidence="1" id="KW-0479">Metal-binding</keyword>
<dbReference type="InterPro" id="IPR036397">
    <property type="entry name" value="RNaseH_sf"/>
</dbReference>
<keyword evidence="9" id="KW-1185">Reference proteome</keyword>
<dbReference type="Pfam" id="PF03564">
    <property type="entry name" value="DUF1759"/>
    <property type="match status" value="1"/>
</dbReference>
<evidence type="ECO:0000313" key="9">
    <source>
        <dbReference type="Proteomes" id="UP000069940"/>
    </source>
</evidence>
<dbReference type="InterPro" id="IPR043128">
    <property type="entry name" value="Rev_trsase/Diguanyl_cyclase"/>
</dbReference>
<dbReference type="CDD" id="cd01644">
    <property type="entry name" value="RT_pepA17"/>
    <property type="match status" value="1"/>
</dbReference>
<dbReference type="SUPFAM" id="SSF57903">
    <property type="entry name" value="FYVE/PHD zinc finger"/>
    <property type="match status" value="1"/>
</dbReference>
<sequence>MPAGEDFTMTACGVCETVSEVDEGMVACDYCNRWFHYRCVGVTEGVKDAKNWFCPDISCQKLAKKQEGKPAKNRKKATSGNESDKSSVTSESVVQTMDQKLKALEKERRAKEREMEEERVLKEKRMEMDRFLREKELAIQDELREKEMQQEKELLEAALQKKRNFLARVKAMRESYQVQMENIQQELAEGGNHLNKPSELCPKRIQSTERATESVQEQKASGSTKPEISQSESSVFYTHTPVRSSGIKGKINKAAAAVAAGSNGKPVYGNDKNDLDDLEEEEAQSSESDEDYPDESDEDPDEEEEETDDEHTEDEKGRYAFKNRQAKKAATAVVPHGLGPTKAQLSARNGITRKLPVFTGKPEEWPLFIGSYNASNTACGFSDVENLVRLQECLRGPALESVRSQLLLPQSVPRVINKLRQLYGRPEQLLHHHLDKIRKLECPKADKLSSYIPFGNSIEQLCDHLEAAELTQHLVNPLLIQDLVDKLPAQDKRDWVRYKQKKKRVTLRTFTDFVSRIVAEACEANVNMDFKTPQASSGPPYRVKREKGAVFNHCSSAETSTKSKDPSKLKPCKVCHRTDHRLRYCEDFKCLPAAERIKLVEQWKLCKICLNDHGKAQCKFQIRCSVDGCLARHNTLLHPIGGPLAINTHMLDGEAVLFRMIPVSLHCGEHIVETLAFLDEGASVTLVEKTLVDRLGVQGTRNPLTITWTADIQRTEKDSRQMNLWISTRGMEGKILLRTVQTVPELMLPQQTLNAPALMENYKFLQNLPVDSYYNKRPGILIGVNNVHAIAPLESRLGTIGEPIAVRSKLGWTIYGPSQRTTGAQRDFVGCHHDISNQELHNVLKSHYALEESVVAVFQESKENQRARKILEETTVRIGDRFETGLLWNTDSPKFPNSLPMALRRLKQLEHRLENMPQLYESVRKQIVEYEQKGYAHRATPEEIAEAESSGAWYLPINVVLNPKKPGKVRLVWDAAASVQGVSLNSQLLTGPDMLAALPSVINRFRERPVAFGGDIREMYHQLVIRKADRRAQMFFFRNSTHEKPTVYMMDVAIFGSKCSPCQAQYIKNRNAKEFAIQYPEAAAAIIDKHYVDDYFDSTDTVEEATRIAKEVELVHSKGGFEIRNWVSNSREVLRSLGEKSADQAVHFNRDKETGTERVLGIIWNPKEDKFSFSTEHREDLKRYLSGKEIPTKRIVLSSVMGLFDPLGLLSTFIIHGRVLIQNLWRTGCDWDEQIDQASELEWRRWIGRLPDVEAVRIPRAYFGRWKSTEIETLQLHVFTDASLQAYGSAAYFRATVGGEVRCALVMARAKVAPLKRQSVPRLELMGALLGARLLQSVMTNHTLPIQKCYLWTDSQTVLSWLRSDQHNYKQFVAFREIHELTNLTDWRKIPSKFNIADVLTKWGSGPDLKDDGSWFNGPNFLQQTEEYWPAEMLPEANIADERKAVVLVHGTCSVEPVIRVESFSRWIKLLRVTATVVRFINNCRRKIAKQPILCAEASEKQRRLITAKFDVLKRPLLQEELRSAECILWKLAQREGYAEEVRTLSRSEESGPGKSVVRLQRSSTLYKLTPFLDEEGVMRMGGRMQNSTTATFNEKYPIILPKDHEITDMLLQDYHEKFGHANRETIFHEVRLRFKIPKLRSRISRVVKNCVWCKVHRCKPAVPLMAPLPKQRITPGLRPFSAVGLDYLGPIDVSVGRRSEKRWICLFTCLAIRAIHLEVVDSLTTQSCLMAIRRFICKRGAPDEFFSDNGTNFRGAYNELKRTVERINNECAEGTTTARIKWNFNPPATPHMGGIWERLVRSVKEAFRALDDGRKLTDEILKTVVAEAEEMINSRPLTYMPDSSEDSALTPNHFLRGTVKESDTMFQDQTDMAGALRDTYQRSQFLAEEIWKRWCKEYLPTINQRTKWYTEQKPIRIGDLVFIVDGNNRKTWIRGIVEDVHAGTDGRIRRADVRTAKGVFRRAVANLARMEISDGKSGNSEPEAPELRAGDVSSPLG</sequence>
<dbReference type="Gene3D" id="3.30.420.10">
    <property type="entry name" value="Ribonuclease H-like superfamily/Ribonuclease H"/>
    <property type="match status" value="1"/>
</dbReference>
<dbReference type="Gene3D" id="3.10.10.10">
    <property type="entry name" value="HIV Type 1 Reverse Transcriptase, subunit A, domain 1"/>
    <property type="match status" value="1"/>
</dbReference>
<feature type="compositionally biased region" description="Polar residues" evidence="5">
    <location>
        <begin position="78"/>
        <end position="97"/>
    </location>
</feature>
<dbReference type="PANTHER" id="PTHR47331">
    <property type="entry name" value="PHD-TYPE DOMAIN-CONTAINING PROTEIN"/>
    <property type="match status" value="1"/>
</dbReference>
<feature type="domain" description="Integrase catalytic" evidence="7">
    <location>
        <begin position="1676"/>
        <end position="1860"/>
    </location>
</feature>
<dbReference type="RefSeq" id="XP_062703523.1">
    <property type="nucleotide sequence ID" value="XM_062847539.1"/>
</dbReference>
<keyword evidence="3" id="KW-0862">Zinc</keyword>
<organism evidence="8 9">
    <name type="scientific">Aedes albopictus</name>
    <name type="common">Asian tiger mosquito</name>
    <name type="synonym">Stegomyia albopicta</name>
    <dbReference type="NCBI Taxonomy" id="7160"/>
    <lineage>
        <taxon>Eukaryota</taxon>
        <taxon>Metazoa</taxon>
        <taxon>Ecdysozoa</taxon>
        <taxon>Arthropoda</taxon>
        <taxon>Hexapoda</taxon>
        <taxon>Insecta</taxon>
        <taxon>Pterygota</taxon>
        <taxon>Neoptera</taxon>
        <taxon>Endopterygota</taxon>
        <taxon>Diptera</taxon>
        <taxon>Nematocera</taxon>
        <taxon>Culicoidea</taxon>
        <taxon>Culicidae</taxon>
        <taxon>Culicinae</taxon>
        <taxon>Aedini</taxon>
        <taxon>Aedes</taxon>
        <taxon>Stegomyia</taxon>
    </lineage>
</organism>
<evidence type="ECO:0000256" key="5">
    <source>
        <dbReference type="SAM" id="MobiDB-lite"/>
    </source>
</evidence>
<dbReference type="Pfam" id="PF05380">
    <property type="entry name" value="Peptidase_A17"/>
    <property type="match status" value="1"/>
</dbReference>
<name>A0ABM1XV19_AEDAL</name>
<dbReference type="Gene3D" id="3.30.70.270">
    <property type="match status" value="1"/>
</dbReference>
<dbReference type="InterPro" id="IPR040676">
    <property type="entry name" value="DUF5641"/>
</dbReference>
<evidence type="ECO:0000313" key="8">
    <source>
        <dbReference type="EnsemblMetazoa" id="AALFPA23_003144.P3339"/>
    </source>
</evidence>
<proteinExistence type="predicted"/>
<feature type="domain" description="PHD-type" evidence="6">
    <location>
        <begin position="9"/>
        <end position="60"/>
    </location>
</feature>
<evidence type="ECO:0000259" key="6">
    <source>
        <dbReference type="PROSITE" id="PS50016"/>
    </source>
</evidence>
<dbReference type="PROSITE" id="PS50994">
    <property type="entry name" value="INTEGRASE"/>
    <property type="match status" value="1"/>
</dbReference>
<dbReference type="PANTHER" id="PTHR47331:SF1">
    <property type="entry name" value="GAG-LIKE PROTEIN"/>
    <property type="match status" value="1"/>
</dbReference>
<dbReference type="Pfam" id="PF00628">
    <property type="entry name" value="PHD"/>
    <property type="match status" value="1"/>
</dbReference>
<evidence type="ECO:0000256" key="4">
    <source>
        <dbReference type="PROSITE-ProRule" id="PRU00146"/>
    </source>
</evidence>
<dbReference type="InterPro" id="IPR043502">
    <property type="entry name" value="DNA/RNA_pol_sf"/>
</dbReference>
<keyword evidence="2 4" id="KW-0863">Zinc-finger</keyword>
<dbReference type="PROSITE" id="PS50016">
    <property type="entry name" value="ZF_PHD_2"/>
    <property type="match status" value="1"/>
</dbReference>
<reference evidence="8" key="2">
    <citation type="submission" date="2025-05" db="UniProtKB">
        <authorList>
            <consortium name="EnsemblMetazoa"/>
        </authorList>
    </citation>
    <scope>IDENTIFICATION</scope>
    <source>
        <strain evidence="8">Foshan</strain>
    </source>
</reference>
<dbReference type="Pfam" id="PF18701">
    <property type="entry name" value="DUF5641"/>
    <property type="match status" value="1"/>
</dbReference>
<feature type="compositionally biased region" description="Polar residues" evidence="5">
    <location>
        <begin position="213"/>
        <end position="236"/>
    </location>
</feature>
<dbReference type="InterPro" id="IPR019787">
    <property type="entry name" value="Znf_PHD-finger"/>
</dbReference>
<dbReference type="InterPro" id="IPR001965">
    <property type="entry name" value="Znf_PHD"/>
</dbReference>
<evidence type="ECO:0000256" key="3">
    <source>
        <dbReference type="ARBA" id="ARBA00022833"/>
    </source>
</evidence>
<feature type="compositionally biased region" description="Acidic residues" evidence="5">
    <location>
        <begin position="274"/>
        <end position="312"/>
    </location>
</feature>
<dbReference type="InterPro" id="IPR008042">
    <property type="entry name" value="Retrotrans_Pao"/>
</dbReference>